<accession>A0A3S2VHY3</accession>
<reference evidence="2 3" key="1">
    <citation type="submission" date="2019-01" db="EMBL/GenBank/DDBJ databases">
        <title>Genome sequences of Streptomyces and Rhizobium isolates collected from root and soil.</title>
        <authorList>
            <person name="Chhettri S."/>
            <person name="Sevigny J.L."/>
            <person name="Sen A."/>
            <person name="Ennis N."/>
            <person name="Tisa L."/>
        </authorList>
    </citation>
    <scope>NUCLEOTIDE SEQUENCE [LARGE SCALE GENOMIC DNA]</scope>
    <source>
        <strain evidence="2 3">San01</strain>
    </source>
</reference>
<protein>
    <recommendedName>
        <fullName evidence="4">SH3 domain-containing protein</fullName>
    </recommendedName>
</protein>
<dbReference type="RefSeq" id="WP_127826862.1">
    <property type="nucleotide sequence ID" value="NZ_RZYA01000002.1"/>
</dbReference>
<evidence type="ECO:0000256" key="1">
    <source>
        <dbReference type="SAM" id="SignalP"/>
    </source>
</evidence>
<feature type="signal peptide" evidence="1">
    <location>
        <begin position="1"/>
        <end position="27"/>
    </location>
</feature>
<gene>
    <name evidence="2" type="ORF">EOT10_05215</name>
</gene>
<organism evidence="2 3">
    <name type="scientific">Streptomyces antnestii</name>
    <dbReference type="NCBI Taxonomy" id="2494256"/>
    <lineage>
        <taxon>Bacteria</taxon>
        <taxon>Bacillati</taxon>
        <taxon>Actinomycetota</taxon>
        <taxon>Actinomycetes</taxon>
        <taxon>Kitasatosporales</taxon>
        <taxon>Streptomycetaceae</taxon>
        <taxon>Streptomyces</taxon>
    </lineage>
</organism>
<dbReference type="OrthoDB" id="4319438at2"/>
<name>A0A3S2VHY3_9ACTN</name>
<sequence>MIRTRVLHRSRLLLPAALLLASVPVLGGTAHAGGTCFATHPDAPIYAGANPWTDIVGYLDPGTPVNGTRQGADELWRVSRTDNGAPLGFMRPGDLTCDGG</sequence>
<dbReference type="AlphaFoldDB" id="A0A3S2VHY3"/>
<evidence type="ECO:0000313" key="3">
    <source>
        <dbReference type="Proteomes" id="UP000283128"/>
    </source>
</evidence>
<dbReference type="EMBL" id="RZYA01000002">
    <property type="protein sequence ID" value="RVU27706.1"/>
    <property type="molecule type" value="Genomic_DNA"/>
</dbReference>
<evidence type="ECO:0008006" key="4">
    <source>
        <dbReference type="Google" id="ProtNLM"/>
    </source>
</evidence>
<proteinExistence type="predicted"/>
<keyword evidence="3" id="KW-1185">Reference proteome</keyword>
<comment type="caution">
    <text evidence="2">The sequence shown here is derived from an EMBL/GenBank/DDBJ whole genome shotgun (WGS) entry which is preliminary data.</text>
</comment>
<feature type="chain" id="PRO_5039554663" description="SH3 domain-containing protein" evidence="1">
    <location>
        <begin position="28"/>
        <end position="100"/>
    </location>
</feature>
<dbReference type="Proteomes" id="UP000283128">
    <property type="component" value="Unassembled WGS sequence"/>
</dbReference>
<evidence type="ECO:0000313" key="2">
    <source>
        <dbReference type="EMBL" id="RVU27706.1"/>
    </source>
</evidence>
<keyword evidence="1" id="KW-0732">Signal</keyword>